<dbReference type="FunFam" id="3.10.20.30:FF:000001">
    <property type="entry name" value="Ribosome-binding ATPase YchF"/>
    <property type="match status" value="1"/>
</dbReference>
<evidence type="ECO:0000259" key="10">
    <source>
        <dbReference type="PROSITE" id="PS51710"/>
    </source>
</evidence>
<dbReference type="PRINTS" id="PR00326">
    <property type="entry name" value="GTP1OBG"/>
</dbReference>
<name>A0A177WIJ3_BATDL</name>
<dbReference type="GO" id="GO:0006950">
    <property type="term" value="P:response to stress"/>
    <property type="evidence" value="ECO:0007669"/>
    <property type="project" value="UniProtKB-ARBA"/>
</dbReference>
<keyword evidence="8" id="KW-0460">Magnesium</keyword>
<comment type="similarity">
    <text evidence="9">Belongs to the TRAFAC class OBG-HflX-like GTPase superfamily. OBG GTPase family. YchF/OLA1 subfamily.</text>
</comment>
<feature type="binding site" evidence="9">
    <location>
        <position position="234"/>
    </location>
    <ligand>
        <name>ATP</name>
        <dbReference type="ChEBI" id="CHEBI:30616"/>
    </ligand>
</feature>
<keyword evidence="5 9" id="KW-0547">Nucleotide-binding</keyword>
<dbReference type="HAMAP" id="MF_00944">
    <property type="entry name" value="YchF_OLA1_ATPase"/>
    <property type="match status" value="1"/>
</dbReference>
<dbReference type="AlphaFoldDB" id="A0A177WIJ3"/>
<dbReference type="CDD" id="cd01900">
    <property type="entry name" value="YchF"/>
    <property type="match status" value="1"/>
</dbReference>
<proteinExistence type="inferred from homology"/>
<accession>A0A177WIJ3</accession>
<evidence type="ECO:0000256" key="9">
    <source>
        <dbReference type="HAMAP-Rule" id="MF_03167"/>
    </source>
</evidence>
<evidence type="ECO:0000256" key="5">
    <source>
        <dbReference type="ARBA" id="ARBA00022741"/>
    </source>
</evidence>
<sequence length="406" mass="45399">MPPKKIQVTERPLLGRPSNNLKMGIVGLPNVGKSSFFNSLTNSSVPSENFPFCTIDPAEARVAVPDTRFDWLCDFYKPASKIPAYLTVIDIAGLVKGAAEGQGLGNAFLSHIKAVDGIFHLCRAFDDSEIVHVEGEIDPVRDLEIIHEELRLKDEEFLTKMVEANRRSVERLGRGGNAADKAKKEEFDMLSKVCNWVVTEKKDARDGEWNGKEIEFINTLQLITAKPVVYLVNLSERDYARKKNKWLPKIKAWIDANHPGDVLIPYSGMFENMLTQLETPEEKTEYLAAVATQHEISQPVISVLPKIIVTGYNTLQLVYFFTGGSDEVRAWTIRKNTKAPQAAGTIHTDFEKAFIMAEVMSFNDLKELGSEAAVKGAGKYIQKGREYVVQDGDIIYFKAGQIAKKK</sequence>
<dbReference type="InterPro" id="IPR013029">
    <property type="entry name" value="YchF_C"/>
</dbReference>
<comment type="subcellular location">
    <subcellularLocation>
        <location evidence="2">Cytoplasm</location>
        <location evidence="2">Cytosol</location>
    </subcellularLocation>
</comment>
<feature type="domain" description="TGS" evidence="11">
    <location>
        <begin position="316"/>
        <end position="399"/>
    </location>
</feature>
<dbReference type="InterPro" id="IPR031167">
    <property type="entry name" value="G_OBG"/>
</dbReference>
<dbReference type="OrthoDB" id="424823at2759"/>
<evidence type="ECO:0000259" key="11">
    <source>
        <dbReference type="PROSITE" id="PS51880"/>
    </source>
</evidence>
<dbReference type="SUPFAM" id="SSF52540">
    <property type="entry name" value="P-loop containing nucleoside triphosphate hydrolases"/>
    <property type="match status" value="1"/>
</dbReference>
<reference evidence="12 13" key="2">
    <citation type="submission" date="2016-05" db="EMBL/GenBank/DDBJ databases">
        <title>Lineage-specific infection strategies underlie the spectrum of fungal disease in amphibians.</title>
        <authorList>
            <person name="Cuomo C.A."/>
            <person name="Farrer R.A."/>
            <person name="James T."/>
            <person name="Longcore J."/>
            <person name="Birren B."/>
        </authorList>
    </citation>
    <scope>NUCLEOTIDE SEQUENCE [LARGE SCALE GENOMIC DNA]</scope>
    <source>
        <strain evidence="12 13">JEL423</strain>
    </source>
</reference>
<evidence type="ECO:0000256" key="6">
    <source>
        <dbReference type="ARBA" id="ARBA00022801"/>
    </source>
</evidence>
<dbReference type="VEuPathDB" id="FungiDB:BDEG_23333"/>
<dbReference type="FunFam" id="1.10.150.300:FF:000003">
    <property type="entry name" value="Obg-like ATPase 1"/>
    <property type="match status" value="1"/>
</dbReference>
<dbReference type="GO" id="GO:0016887">
    <property type="term" value="F:ATP hydrolysis activity"/>
    <property type="evidence" value="ECO:0007669"/>
    <property type="project" value="UniProtKB-UniRule"/>
</dbReference>
<dbReference type="NCBIfam" id="TIGR00092">
    <property type="entry name" value="redox-regulated ATPase YchF"/>
    <property type="match status" value="1"/>
</dbReference>
<dbReference type="InterPro" id="IPR004396">
    <property type="entry name" value="ATPase_YchF/OLA1"/>
</dbReference>
<dbReference type="InterPro" id="IPR006073">
    <property type="entry name" value="GTP-bd"/>
</dbReference>
<dbReference type="Gene3D" id="3.40.50.300">
    <property type="entry name" value="P-loop containing nucleotide triphosphate hydrolases"/>
    <property type="match status" value="1"/>
</dbReference>
<evidence type="ECO:0000313" key="13">
    <source>
        <dbReference type="Proteomes" id="UP000077115"/>
    </source>
</evidence>
<comment type="subunit">
    <text evidence="9">Monomer.</text>
</comment>
<evidence type="ECO:0000256" key="1">
    <source>
        <dbReference type="ARBA" id="ARBA00001946"/>
    </source>
</evidence>
<comment type="function">
    <text evidence="9">Hydrolyzes ATP, and can also hydrolyze GTP with lower efficiency. Has lower affinity for GTP.</text>
</comment>
<dbReference type="PANTHER" id="PTHR23305">
    <property type="entry name" value="OBG GTPASE FAMILY"/>
    <property type="match status" value="1"/>
</dbReference>
<dbReference type="CDD" id="cd04867">
    <property type="entry name" value="TGS_YchF_OLA1"/>
    <property type="match status" value="1"/>
</dbReference>
<dbReference type="SUPFAM" id="SSF81271">
    <property type="entry name" value="TGS-like"/>
    <property type="match status" value="1"/>
</dbReference>
<keyword evidence="4" id="KW-0479">Metal-binding</keyword>
<feature type="domain" description="OBG-type G" evidence="10">
    <location>
        <begin position="21"/>
        <end position="286"/>
    </location>
</feature>
<evidence type="ECO:0000256" key="7">
    <source>
        <dbReference type="ARBA" id="ARBA00022840"/>
    </source>
</evidence>
<evidence type="ECO:0000256" key="8">
    <source>
        <dbReference type="ARBA" id="ARBA00022842"/>
    </source>
</evidence>
<dbReference type="STRING" id="403673.A0A177WIJ3"/>
<dbReference type="Pfam" id="PF06071">
    <property type="entry name" value="YchF-GTPase_C"/>
    <property type="match status" value="1"/>
</dbReference>
<comment type="cofactor">
    <cofactor evidence="1">
        <name>Mg(2+)</name>
        <dbReference type="ChEBI" id="CHEBI:18420"/>
    </cofactor>
</comment>
<dbReference type="InterPro" id="IPR027417">
    <property type="entry name" value="P-loop_NTPase"/>
</dbReference>
<keyword evidence="6 9" id="KW-0378">Hydrolase</keyword>
<organism evidence="12 13">
    <name type="scientific">Batrachochytrium dendrobatidis (strain JEL423)</name>
    <dbReference type="NCBI Taxonomy" id="403673"/>
    <lineage>
        <taxon>Eukaryota</taxon>
        <taxon>Fungi</taxon>
        <taxon>Fungi incertae sedis</taxon>
        <taxon>Chytridiomycota</taxon>
        <taxon>Chytridiomycota incertae sedis</taxon>
        <taxon>Chytridiomycetes</taxon>
        <taxon>Rhizophydiales</taxon>
        <taxon>Rhizophydiales incertae sedis</taxon>
        <taxon>Batrachochytrium</taxon>
    </lineage>
</organism>
<dbReference type="GO" id="GO:0005524">
    <property type="term" value="F:ATP binding"/>
    <property type="evidence" value="ECO:0007669"/>
    <property type="project" value="UniProtKB-UniRule"/>
</dbReference>
<protein>
    <recommendedName>
        <fullName evidence="9">Obg-like ATPase 1</fullName>
    </recommendedName>
</protein>
<dbReference type="eggNOG" id="KOG1491">
    <property type="taxonomic scope" value="Eukaryota"/>
</dbReference>
<dbReference type="PROSITE" id="PS51880">
    <property type="entry name" value="TGS"/>
    <property type="match status" value="1"/>
</dbReference>
<dbReference type="InterPro" id="IPR004095">
    <property type="entry name" value="TGS"/>
</dbReference>
<dbReference type="InterPro" id="IPR023192">
    <property type="entry name" value="TGS-like_dom_sf"/>
</dbReference>
<evidence type="ECO:0000256" key="2">
    <source>
        <dbReference type="ARBA" id="ARBA00004514"/>
    </source>
</evidence>
<evidence type="ECO:0000256" key="4">
    <source>
        <dbReference type="ARBA" id="ARBA00022723"/>
    </source>
</evidence>
<dbReference type="GO" id="GO:0005829">
    <property type="term" value="C:cytosol"/>
    <property type="evidence" value="ECO:0007669"/>
    <property type="project" value="UniProtKB-SubCell"/>
</dbReference>
<dbReference type="EMBL" id="DS022303">
    <property type="protein sequence ID" value="OAJ39494.1"/>
    <property type="molecule type" value="Genomic_DNA"/>
</dbReference>
<dbReference type="Pfam" id="PF01926">
    <property type="entry name" value="MMR_HSR1"/>
    <property type="match status" value="1"/>
</dbReference>
<evidence type="ECO:0000313" key="12">
    <source>
        <dbReference type="EMBL" id="OAJ39494.1"/>
    </source>
</evidence>
<dbReference type="PROSITE" id="PS51710">
    <property type="entry name" value="G_OBG"/>
    <property type="match status" value="1"/>
</dbReference>
<evidence type="ECO:0000256" key="3">
    <source>
        <dbReference type="ARBA" id="ARBA00022490"/>
    </source>
</evidence>
<dbReference type="InterPro" id="IPR012676">
    <property type="entry name" value="TGS-like"/>
</dbReference>
<keyword evidence="7 9" id="KW-0067">ATP-binding</keyword>
<dbReference type="InterPro" id="IPR012675">
    <property type="entry name" value="Beta-grasp_dom_sf"/>
</dbReference>
<dbReference type="Proteomes" id="UP000077115">
    <property type="component" value="Unassembled WGS sequence"/>
</dbReference>
<dbReference type="GO" id="GO:0005525">
    <property type="term" value="F:GTP binding"/>
    <property type="evidence" value="ECO:0007669"/>
    <property type="project" value="InterPro"/>
</dbReference>
<dbReference type="GO" id="GO:0043023">
    <property type="term" value="F:ribosomal large subunit binding"/>
    <property type="evidence" value="ECO:0007669"/>
    <property type="project" value="UniProtKB-UniRule"/>
</dbReference>
<dbReference type="Gene3D" id="1.10.150.300">
    <property type="entry name" value="TGS-like domain"/>
    <property type="match status" value="1"/>
</dbReference>
<dbReference type="GO" id="GO:0046872">
    <property type="term" value="F:metal ion binding"/>
    <property type="evidence" value="ECO:0007669"/>
    <property type="project" value="UniProtKB-KW"/>
</dbReference>
<reference evidence="12 13" key="1">
    <citation type="submission" date="2006-10" db="EMBL/GenBank/DDBJ databases">
        <title>The Genome Sequence of Batrachochytrium dendrobatidis JEL423.</title>
        <authorList>
            <consortium name="The Broad Institute Genome Sequencing Platform"/>
            <person name="Birren B."/>
            <person name="Lander E."/>
            <person name="Galagan J."/>
            <person name="Cuomo C."/>
            <person name="Devon K."/>
            <person name="Jaffe D."/>
            <person name="Butler J."/>
            <person name="Alvarez P."/>
            <person name="Gnerre S."/>
            <person name="Grabherr M."/>
            <person name="Kleber M."/>
            <person name="Mauceli E."/>
            <person name="Brockman W."/>
            <person name="Young S."/>
            <person name="LaButti K."/>
            <person name="Sykes S."/>
            <person name="DeCaprio D."/>
            <person name="Crawford M."/>
            <person name="Koehrsen M."/>
            <person name="Engels R."/>
            <person name="Montgomery P."/>
            <person name="Pearson M."/>
            <person name="Howarth C."/>
            <person name="Larson L."/>
            <person name="White J."/>
            <person name="O'Leary S."/>
            <person name="Kodira C."/>
            <person name="Zeng Q."/>
            <person name="Yandava C."/>
            <person name="Alvarado L."/>
            <person name="Longcore J."/>
            <person name="James T."/>
        </authorList>
    </citation>
    <scope>NUCLEOTIDE SEQUENCE [LARGE SCALE GENOMIC DNA]</scope>
    <source>
        <strain evidence="12 13">JEL423</strain>
    </source>
</reference>
<dbReference type="Gene3D" id="3.10.20.30">
    <property type="match status" value="1"/>
</dbReference>
<feature type="binding site" evidence="9">
    <location>
        <begin position="30"/>
        <end position="35"/>
    </location>
    <ligand>
        <name>ATP</name>
        <dbReference type="ChEBI" id="CHEBI:30616"/>
    </ligand>
</feature>
<dbReference type="PANTHER" id="PTHR23305:SF11">
    <property type="entry name" value="OBG-LIKE ATPASE 1"/>
    <property type="match status" value="1"/>
</dbReference>
<gene>
    <name evidence="12" type="ORF">BDEG_23333</name>
</gene>
<keyword evidence="3 9" id="KW-0963">Cytoplasm</keyword>
<dbReference type="InterPro" id="IPR041706">
    <property type="entry name" value="YchF_N"/>
</dbReference>
<dbReference type="PIRSF" id="PIRSF006641">
    <property type="entry name" value="CHP00092"/>
    <property type="match status" value="1"/>
</dbReference>